<keyword evidence="4 5" id="KW-0408">Iron</keyword>
<keyword evidence="6" id="KW-0560">Oxidoreductase</keyword>
<dbReference type="InterPro" id="IPR009078">
    <property type="entry name" value="Ferritin-like_SF"/>
</dbReference>
<comment type="function">
    <text evidence="6">Stores iron in a soluble, non-toxic, readily available form. Important for iron homeostasis. Iron is taken up in the ferrous form and deposited as ferric hydroxides after oxidation.</text>
</comment>
<evidence type="ECO:0000256" key="1">
    <source>
        <dbReference type="ARBA" id="ARBA00007513"/>
    </source>
</evidence>
<comment type="catalytic activity">
    <reaction evidence="6">
        <text>4 Fe(2+) + O2 + 4 H(+) = 4 Fe(3+) + 2 H2O</text>
        <dbReference type="Rhea" id="RHEA:11148"/>
        <dbReference type="ChEBI" id="CHEBI:15377"/>
        <dbReference type="ChEBI" id="CHEBI:15378"/>
        <dbReference type="ChEBI" id="CHEBI:15379"/>
        <dbReference type="ChEBI" id="CHEBI:29033"/>
        <dbReference type="ChEBI" id="CHEBI:29034"/>
        <dbReference type="EC" id="1.16.3.1"/>
    </reaction>
</comment>
<evidence type="ECO:0000256" key="4">
    <source>
        <dbReference type="ARBA" id="ARBA00023004"/>
    </source>
</evidence>
<dbReference type="GO" id="GO:0008198">
    <property type="term" value="F:ferrous iron binding"/>
    <property type="evidence" value="ECO:0007669"/>
    <property type="project" value="TreeGrafter"/>
</dbReference>
<dbReference type="PANTHER" id="PTHR11431:SF43">
    <property type="entry name" value="FERRITIN"/>
    <property type="match status" value="1"/>
</dbReference>
<dbReference type="PANTHER" id="PTHR11431">
    <property type="entry name" value="FERRITIN"/>
    <property type="match status" value="1"/>
</dbReference>
<feature type="binding site" evidence="5">
    <location>
        <position position="167"/>
    </location>
    <ligand>
        <name>Fe cation</name>
        <dbReference type="ChEBI" id="CHEBI:24875"/>
        <label>1</label>
    </ligand>
</feature>
<gene>
    <name evidence="7" type="ORF">CTOB1V02_LOCUS1320</name>
</gene>
<dbReference type="GO" id="GO:0005737">
    <property type="term" value="C:cytoplasm"/>
    <property type="evidence" value="ECO:0007669"/>
    <property type="project" value="TreeGrafter"/>
</dbReference>
<dbReference type="PROSITE" id="PS50905">
    <property type="entry name" value="FERRITIN_LIKE"/>
    <property type="match status" value="1"/>
</dbReference>
<dbReference type="GO" id="GO:0006879">
    <property type="term" value="P:intracellular iron ion homeostasis"/>
    <property type="evidence" value="ECO:0007669"/>
    <property type="project" value="UniProtKB-KW"/>
</dbReference>
<dbReference type="InterPro" id="IPR008331">
    <property type="entry name" value="Ferritin_DPS_dom"/>
</dbReference>
<protein>
    <recommendedName>
        <fullName evidence="6">Ferritin</fullName>
        <ecNumber evidence="6">1.16.3.1</ecNumber>
    </recommendedName>
</protein>
<dbReference type="Pfam" id="PF00210">
    <property type="entry name" value="Ferritin"/>
    <property type="match status" value="1"/>
</dbReference>
<evidence type="ECO:0000256" key="3">
    <source>
        <dbReference type="ARBA" id="ARBA00022723"/>
    </source>
</evidence>
<keyword evidence="2 6" id="KW-0409">Iron storage</keyword>
<feature type="binding site" evidence="5">
    <location>
        <position position="132"/>
    </location>
    <ligand>
        <name>Fe cation</name>
        <dbReference type="ChEBI" id="CHEBI:24875"/>
        <label>1</label>
    </ligand>
</feature>
<dbReference type="GO" id="GO:0004322">
    <property type="term" value="F:ferroxidase activity"/>
    <property type="evidence" value="ECO:0007669"/>
    <property type="project" value="UniProtKB-EC"/>
</dbReference>
<dbReference type="EC" id="1.16.3.1" evidence="6"/>
<dbReference type="GO" id="GO:0008199">
    <property type="term" value="F:ferric iron binding"/>
    <property type="evidence" value="ECO:0007669"/>
    <property type="project" value="InterPro"/>
</dbReference>
<dbReference type="OrthoDB" id="186462at2759"/>
<dbReference type="InterPro" id="IPR012347">
    <property type="entry name" value="Ferritin-like"/>
</dbReference>
<dbReference type="GO" id="GO:0006826">
    <property type="term" value="P:iron ion transport"/>
    <property type="evidence" value="ECO:0007669"/>
    <property type="project" value="InterPro"/>
</dbReference>
<dbReference type="SUPFAM" id="SSF47240">
    <property type="entry name" value="Ferritin-like"/>
    <property type="match status" value="1"/>
</dbReference>
<comment type="similarity">
    <text evidence="1 6">Belongs to the ferritin family.</text>
</comment>
<feature type="binding site" evidence="5">
    <location>
        <position position="170"/>
    </location>
    <ligand>
        <name>Fe cation</name>
        <dbReference type="ChEBI" id="CHEBI:24875"/>
        <label>1</label>
    </ligand>
</feature>
<dbReference type="Gene3D" id="1.20.1260.10">
    <property type="match status" value="1"/>
</dbReference>
<dbReference type="InterPro" id="IPR001519">
    <property type="entry name" value="Ferritin"/>
</dbReference>
<evidence type="ECO:0000313" key="7">
    <source>
        <dbReference type="EMBL" id="CAD7223330.1"/>
    </source>
</evidence>
<evidence type="ECO:0000256" key="5">
    <source>
        <dbReference type="PIRSR" id="PIRSR601519-1"/>
    </source>
</evidence>
<dbReference type="EMBL" id="OB660184">
    <property type="protein sequence ID" value="CAD7223330.1"/>
    <property type="molecule type" value="Genomic_DNA"/>
</dbReference>
<evidence type="ECO:0000256" key="2">
    <source>
        <dbReference type="ARBA" id="ARBA00022434"/>
    </source>
</evidence>
<dbReference type="AlphaFoldDB" id="A0A7R8ZGD9"/>
<dbReference type="InterPro" id="IPR009040">
    <property type="entry name" value="Ferritin-like_diiron"/>
</dbReference>
<reference evidence="7" key="1">
    <citation type="submission" date="2020-11" db="EMBL/GenBank/DDBJ databases">
        <authorList>
            <person name="Tran Van P."/>
        </authorList>
    </citation>
    <scope>NUCLEOTIDE SEQUENCE</scope>
</reference>
<sequence>MHFTLNKDLEISFSYSKYGSEMNTVTLQEPFDTVADPTSYSKYGSEMNTVTLQEPFDTVADPTSTQPYNLGDCTSRHPFSFNNVAECRSLNFDTAMPLILLGAEDESVCHARDERYSDYHCMRWLRGQIENELYASLTYMKMGIFFGMDHVNRLGASKFFFESASEEREHAKKLINNH</sequence>
<evidence type="ECO:0000256" key="6">
    <source>
        <dbReference type="RuleBase" id="RU361145"/>
    </source>
</evidence>
<accession>A0A7R8ZGD9</accession>
<name>A0A7R8ZGD9_9CRUS</name>
<keyword evidence="3 5" id="KW-0479">Metal-binding</keyword>
<organism evidence="7">
    <name type="scientific">Cyprideis torosa</name>
    <dbReference type="NCBI Taxonomy" id="163714"/>
    <lineage>
        <taxon>Eukaryota</taxon>
        <taxon>Metazoa</taxon>
        <taxon>Ecdysozoa</taxon>
        <taxon>Arthropoda</taxon>
        <taxon>Crustacea</taxon>
        <taxon>Oligostraca</taxon>
        <taxon>Ostracoda</taxon>
        <taxon>Podocopa</taxon>
        <taxon>Podocopida</taxon>
        <taxon>Cytherocopina</taxon>
        <taxon>Cytheroidea</taxon>
        <taxon>Cytherideidae</taxon>
        <taxon>Cyprideis</taxon>
    </lineage>
</organism>
<proteinExistence type="inferred from homology"/>